<organism evidence="1 2">
    <name type="scientific">Hahella chejuensis (strain KCTC 2396)</name>
    <dbReference type="NCBI Taxonomy" id="349521"/>
    <lineage>
        <taxon>Bacteria</taxon>
        <taxon>Pseudomonadati</taxon>
        <taxon>Pseudomonadota</taxon>
        <taxon>Gammaproteobacteria</taxon>
        <taxon>Oceanospirillales</taxon>
        <taxon>Hahellaceae</taxon>
        <taxon>Hahella</taxon>
    </lineage>
</organism>
<evidence type="ECO:0000313" key="2">
    <source>
        <dbReference type="Proteomes" id="UP000000238"/>
    </source>
</evidence>
<reference evidence="1 2" key="1">
    <citation type="journal article" date="2005" name="Nucleic Acids Res.">
        <title>Genomic blueprint of Hahella chejuensis, a marine microbe producing an algicidal agent.</title>
        <authorList>
            <person name="Jeong H."/>
            <person name="Yim J.H."/>
            <person name="Lee C."/>
            <person name="Choi S.-H."/>
            <person name="Park Y.K."/>
            <person name="Yoon S.H."/>
            <person name="Hur C.-G."/>
            <person name="Kang H.-Y."/>
            <person name="Kim D."/>
            <person name="Lee H.H."/>
            <person name="Park K.H."/>
            <person name="Park S.-H."/>
            <person name="Park H.-S."/>
            <person name="Lee H.K."/>
            <person name="Oh T.K."/>
            <person name="Kim J.F."/>
        </authorList>
    </citation>
    <scope>NUCLEOTIDE SEQUENCE [LARGE SCALE GENOMIC DNA]</scope>
    <source>
        <strain evidence="1 2">KCTC 2396</strain>
    </source>
</reference>
<dbReference type="AlphaFoldDB" id="Q2SI59"/>
<gene>
    <name evidence="1" type="ordered locus">HCH_02890</name>
</gene>
<dbReference type="Proteomes" id="UP000000238">
    <property type="component" value="Chromosome"/>
</dbReference>
<dbReference type="RefSeq" id="WP_011396734.1">
    <property type="nucleotide sequence ID" value="NC_007645.1"/>
</dbReference>
<name>Q2SI59_HAHCH</name>
<protein>
    <submittedName>
        <fullName evidence="1">Uncharacterized protein</fullName>
    </submittedName>
</protein>
<dbReference type="STRING" id="349521.HCH_02890"/>
<dbReference type="HOGENOM" id="CLU_602388_0_0_6"/>
<sequence length="454" mass="48452">MVWVIPDAKLEANRSITGLLAAEAPPPSGDWWLFHDDFSSGDSSHAENGIYWANGNGVAASQKTDYVVEALPAPHAGLNGIKLTQQGTNYTNGSPQQANLWLNGFRAPLWVRWSVRIPSDYYHRNLAVLIIDAAPSAPNWNIGDTVQGDAGTTATIYHIDEGANRVVIDRPSALYSSADFGSGHTLQNLTTAQSAGITSYSTPGNNHKWLTAWEREYSQHGFGLEVNADPYQDNPVAGTSIVKCHQTGGSYRSITLDIAPDAPDWNPGDTIQGGVDATAFVRYVDTETSTIWVDVMQSPTDAAEWGVGVTITNLDTAATADVVSNNAAAQYAGANTDQSHRNNSDGSFAYLIDPSTDAGKLIEYTACIQEASALGASDGVVKVWKKNVTDGGAIELVYSNDTQIVSFDPQWPGLTSIYFGGAKNGGGAKVDQDYYLTEVFVGIQAPSDIPPGDL</sequence>
<keyword evidence="2" id="KW-1185">Reference proteome</keyword>
<dbReference type="KEGG" id="hch:HCH_02890"/>
<dbReference type="EMBL" id="CP000155">
    <property type="protein sequence ID" value="ABC29665.1"/>
    <property type="molecule type" value="Genomic_DNA"/>
</dbReference>
<accession>Q2SI59</accession>
<proteinExistence type="predicted"/>
<evidence type="ECO:0000313" key="1">
    <source>
        <dbReference type="EMBL" id="ABC29665.1"/>
    </source>
</evidence>